<proteinExistence type="predicted"/>
<protein>
    <recommendedName>
        <fullName evidence="3">Type II toxin-antitoxin system RelE/ParE family toxin</fullName>
    </recommendedName>
</protein>
<dbReference type="SUPFAM" id="SSF143011">
    <property type="entry name" value="RelE-like"/>
    <property type="match status" value="1"/>
</dbReference>
<dbReference type="InterPro" id="IPR009241">
    <property type="entry name" value="HigB-like"/>
</dbReference>
<dbReference type="Gene3D" id="3.30.2310.20">
    <property type="entry name" value="RelE-like"/>
    <property type="match status" value="1"/>
</dbReference>
<dbReference type="RefSeq" id="WP_009488505.1">
    <property type="nucleotide sequence ID" value="NZ_AMYT01000008.1"/>
</dbReference>
<dbReference type="OrthoDB" id="573082at2"/>
<organism evidence="1 2">
    <name type="scientific">Catellicoccus marimammalium M35/04/3</name>
    <dbReference type="NCBI Taxonomy" id="1234409"/>
    <lineage>
        <taxon>Bacteria</taxon>
        <taxon>Bacillati</taxon>
        <taxon>Bacillota</taxon>
        <taxon>Bacilli</taxon>
        <taxon>Lactobacillales</taxon>
        <taxon>Enterococcaceae</taxon>
        <taxon>Catellicoccus</taxon>
    </lineage>
</organism>
<dbReference type="STRING" id="1234409.C683_0231"/>
<dbReference type="EMBL" id="AMYT01000008">
    <property type="protein sequence ID" value="EKU27766.1"/>
    <property type="molecule type" value="Genomic_DNA"/>
</dbReference>
<evidence type="ECO:0000313" key="1">
    <source>
        <dbReference type="EMBL" id="EKU27766.1"/>
    </source>
</evidence>
<dbReference type="Proteomes" id="UP000016057">
    <property type="component" value="Unassembled WGS sequence"/>
</dbReference>
<dbReference type="Pfam" id="PF05973">
    <property type="entry name" value="Gp49"/>
    <property type="match status" value="1"/>
</dbReference>
<comment type="caution">
    <text evidence="1">The sequence shown here is derived from an EMBL/GenBank/DDBJ whole genome shotgun (WGS) entry which is preliminary data.</text>
</comment>
<reference evidence="1 2" key="1">
    <citation type="journal article" date="2013" name="Genome Announc.">
        <title>Draft Genome Sequence of Catellicoccus marimammalium, a Novel Species Commonly Found in Gull Feces.</title>
        <authorList>
            <person name="Weigand M.R."/>
            <person name="Ryu H."/>
            <person name="Bozcek L."/>
            <person name="Konstantinidis K.T."/>
            <person name="Santo Domingo J.W."/>
        </authorList>
    </citation>
    <scope>NUCLEOTIDE SEQUENCE [LARGE SCALE GENOMIC DNA]</scope>
    <source>
        <strain evidence="1 2">M35/04/3</strain>
    </source>
</reference>
<name>K8ZQB5_9ENTE</name>
<accession>K8ZQB5</accession>
<sequence length="126" mass="15308">MIYCYQDRKGNLPIIEWLEEVAHQEKSTYQKMLHTLSQMQEKTLPLERPLVKKTPKQRTGYNNLYKMRLGNYRLFFQVEQQDYYLLHAFYKKTQATPEKEFRQVKKEMNAQSFVEIPKKIIKLIES</sequence>
<evidence type="ECO:0008006" key="3">
    <source>
        <dbReference type="Google" id="ProtNLM"/>
    </source>
</evidence>
<gene>
    <name evidence="1" type="ORF">C683_0231</name>
</gene>
<dbReference type="InterPro" id="IPR035093">
    <property type="entry name" value="RelE/ParE_toxin_dom_sf"/>
</dbReference>
<dbReference type="AlphaFoldDB" id="K8ZQB5"/>
<keyword evidence="2" id="KW-1185">Reference proteome</keyword>
<evidence type="ECO:0000313" key="2">
    <source>
        <dbReference type="Proteomes" id="UP000016057"/>
    </source>
</evidence>